<comment type="caution">
    <text evidence="1">The sequence shown here is derived from an EMBL/GenBank/DDBJ whole genome shotgun (WGS) entry which is preliminary data.</text>
</comment>
<keyword evidence="2" id="KW-1185">Reference proteome</keyword>
<gene>
    <name evidence="1" type="ORF">J2Z65_001924</name>
</gene>
<dbReference type="Proteomes" id="UP001519344">
    <property type="component" value="Unassembled WGS sequence"/>
</dbReference>
<sequence length="53" mass="6238">MSPRSFYLLIRISMFIGGTTGRYFAKEITLREGEGTRVRFFAILTYIWTIEVE</sequence>
<accession>A0ABS4HVX2</accession>
<evidence type="ECO:0000313" key="2">
    <source>
        <dbReference type="Proteomes" id="UP001519344"/>
    </source>
</evidence>
<proteinExistence type="predicted"/>
<dbReference type="EMBL" id="JAGGKV010000004">
    <property type="protein sequence ID" value="MBP1962708.1"/>
    <property type="molecule type" value="Genomic_DNA"/>
</dbReference>
<evidence type="ECO:0000313" key="1">
    <source>
        <dbReference type="EMBL" id="MBP1962708.1"/>
    </source>
</evidence>
<name>A0ABS4HVX2_9BACL</name>
<organism evidence="1 2">
    <name type="scientific">Paenibacillus aceris</name>
    <dbReference type="NCBI Taxonomy" id="869555"/>
    <lineage>
        <taxon>Bacteria</taxon>
        <taxon>Bacillati</taxon>
        <taxon>Bacillota</taxon>
        <taxon>Bacilli</taxon>
        <taxon>Bacillales</taxon>
        <taxon>Paenibacillaceae</taxon>
        <taxon>Paenibacillus</taxon>
    </lineage>
</organism>
<reference evidence="1 2" key="1">
    <citation type="submission" date="2021-03" db="EMBL/GenBank/DDBJ databases">
        <title>Genomic Encyclopedia of Type Strains, Phase IV (KMG-IV): sequencing the most valuable type-strain genomes for metagenomic binning, comparative biology and taxonomic classification.</title>
        <authorList>
            <person name="Goeker M."/>
        </authorList>
    </citation>
    <scope>NUCLEOTIDE SEQUENCE [LARGE SCALE GENOMIC DNA]</scope>
    <source>
        <strain evidence="1 2">DSM 24950</strain>
    </source>
</reference>
<protein>
    <submittedName>
        <fullName evidence="1">Uncharacterized protein</fullName>
    </submittedName>
</protein>